<sequence length="405" mass="45383">MDMLMLETLPNCATILVVDDNPTNLEVLAHALSLVGYNVRIESQGLNVIKQVYRDIPDLILLDIMLPDINGFEVCQQLKADPLTQSIPIIFMTARVDTLDKVKGLSLGAVDYITKPFQKEELLARVRTHVHLSQLNKALEIKNQQLIQLTEELENRVAERTAELSQALEKEKELSELKSRFISMASHEFRTPLAIISSSSGILQNFTDRLTEQRKQEHLQTIQNTVKHITQILDDVLMINRAEAKKIELNLEPVDIMAFCHHLKEEIEATHTQHTINLSLDLDQQSCDDSLIIQGDKKLLRQILTNLLINAIKYSPHHNVVNFSFLKKNNQIIFKISDSGIGIPEADQVNLFSSFHRGSNVGTISGTGLGLAIVKKCVDLHKGGISVNSRVGEGTIFTVSIPLLQ</sequence>
<dbReference type="SMART" id="SM00387">
    <property type="entry name" value="HATPase_c"/>
    <property type="match status" value="1"/>
</dbReference>
<dbReference type="InterPro" id="IPR036097">
    <property type="entry name" value="HisK_dim/P_sf"/>
</dbReference>
<proteinExistence type="predicted"/>
<keyword evidence="9" id="KW-0175">Coiled coil</keyword>
<dbReference type="SUPFAM" id="SSF55874">
    <property type="entry name" value="ATPase domain of HSP90 chaperone/DNA topoisomerase II/histidine kinase"/>
    <property type="match status" value="1"/>
</dbReference>
<dbReference type="InterPro" id="IPR005467">
    <property type="entry name" value="His_kinase_dom"/>
</dbReference>
<protein>
    <recommendedName>
        <fullName evidence="2">histidine kinase</fullName>
        <ecNumber evidence="2">2.7.13.3</ecNumber>
    </recommendedName>
</protein>
<gene>
    <name evidence="12" type="ORF">NWP23_10120</name>
</gene>
<dbReference type="SMART" id="SM00448">
    <property type="entry name" value="REC"/>
    <property type="match status" value="1"/>
</dbReference>
<evidence type="ECO:0000256" key="4">
    <source>
        <dbReference type="ARBA" id="ARBA00022679"/>
    </source>
</evidence>
<dbReference type="CDD" id="cd19920">
    <property type="entry name" value="REC_PA4781-like"/>
    <property type="match status" value="1"/>
</dbReference>
<dbReference type="Pfam" id="PF02518">
    <property type="entry name" value="HATPase_c"/>
    <property type="match status" value="1"/>
</dbReference>
<evidence type="ECO:0000313" key="12">
    <source>
        <dbReference type="EMBL" id="MDH6064112.1"/>
    </source>
</evidence>
<evidence type="ECO:0000256" key="2">
    <source>
        <dbReference type="ARBA" id="ARBA00012438"/>
    </source>
</evidence>
<dbReference type="FunFam" id="3.30.565.10:FF:000006">
    <property type="entry name" value="Sensor histidine kinase WalK"/>
    <property type="match status" value="1"/>
</dbReference>
<evidence type="ECO:0000256" key="5">
    <source>
        <dbReference type="ARBA" id="ARBA00022777"/>
    </source>
</evidence>
<evidence type="ECO:0000256" key="8">
    <source>
        <dbReference type="PROSITE-ProRule" id="PRU00169"/>
    </source>
</evidence>
<evidence type="ECO:0000259" key="10">
    <source>
        <dbReference type="PROSITE" id="PS50109"/>
    </source>
</evidence>
<evidence type="ECO:0000256" key="9">
    <source>
        <dbReference type="SAM" id="Coils"/>
    </source>
</evidence>
<comment type="function">
    <text evidence="7">Photoreceptor which exists in two forms that are reversibly interconvertible by light: the R form that absorbs maximally in the red region of the spectrum and the FR form that absorbs maximally in the far-red region.</text>
</comment>
<dbReference type="PROSITE" id="PS50109">
    <property type="entry name" value="HIS_KIN"/>
    <property type="match status" value="1"/>
</dbReference>
<dbReference type="Pfam" id="PF00512">
    <property type="entry name" value="HisKA"/>
    <property type="match status" value="1"/>
</dbReference>
<dbReference type="SUPFAM" id="SSF52172">
    <property type="entry name" value="CheY-like"/>
    <property type="match status" value="1"/>
</dbReference>
<dbReference type="CDD" id="cd00075">
    <property type="entry name" value="HATPase"/>
    <property type="match status" value="1"/>
</dbReference>
<dbReference type="Proteomes" id="UP001159370">
    <property type="component" value="Unassembled WGS sequence"/>
</dbReference>
<dbReference type="InterPro" id="IPR003661">
    <property type="entry name" value="HisK_dim/P_dom"/>
</dbReference>
<dbReference type="PROSITE" id="PS50110">
    <property type="entry name" value="RESPONSE_REGULATORY"/>
    <property type="match status" value="1"/>
</dbReference>
<keyword evidence="5 12" id="KW-0418">Kinase</keyword>
<dbReference type="Pfam" id="PF00072">
    <property type="entry name" value="Response_reg"/>
    <property type="match status" value="1"/>
</dbReference>
<evidence type="ECO:0000259" key="11">
    <source>
        <dbReference type="PROSITE" id="PS50110"/>
    </source>
</evidence>
<keyword evidence="6" id="KW-0902">Two-component regulatory system</keyword>
<dbReference type="Gene3D" id="3.30.565.10">
    <property type="entry name" value="Histidine kinase-like ATPase, C-terminal domain"/>
    <property type="match status" value="1"/>
</dbReference>
<dbReference type="Gene3D" id="3.40.50.2300">
    <property type="match status" value="1"/>
</dbReference>
<evidence type="ECO:0000256" key="1">
    <source>
        <dbReference type="ARBA" id="ARBA00000085"/>
    </source>
</evidence>
<dbReference type="SMART" id="SM00388">
    <property type="entry name" value="HisKA"/>
    <property type="match status" value="1"/>
</dbReference>
<feature type="modified residue" description="4-aspartylphosphate" evidence="8">
    <location>
        <position position="63"/>
    </location>
</feature>
<keyword evidence="3 8" id="KW-0597">Phosphoprotein</keyword>
<dbReference type="EMBL" id="JANQDL010000070">
    <property type="protein sequence ID" value="MDH6064112.1"/>
    <property type="molecule type" value="Genomic_DNA"/>
</dbReference>
<dbReference type="SUPFAM" id="SSF47384">
    <property type="entry name" value="Homodimeric domain of signal transducing histidine kinase"/>
    <property type="match status" value="1"/>
</dbReference>
<evidence type="ECO:0000256" key="7">
    <source>
        <dbReference type="ARBA" id="ARBA00055745"/>
    </source>
</evidence>
<feature type="domain" description="Histidine kinase" evidence="10">
    <location>
        <begin position="184"/>
        <end position="405"/>
    </location>
</feature>
<comment type="catalytic activity">
    <reaction evidence="1">
        <text>ATP + protein L-histidine = ADP + protein N-phospho-L-histidine.</text>
        <dbReference type="EC" id="2.7.13.3"/>
    </reaction>
</comment>
<dbReference type="GO" id="GO:0000155">
    <property type="term" value="F:phosphorelay sensor kinase activity"/>
    <property type="evidence" value="ECO:0007669"/>
    <property type="project" value="InterPro"/>
</dbReference>
<organism evidence="12 13">
    <name type="scientific">Umezakia ovalisporum FSS-62</name>
    <dbReference type="NCBI Taxonomy" id="2971776"/>
    <lineage>
        <taxon>Bacteria</taxon>
        <taxon>Bacillati</taxon>
        <taxon>Cyanobacteriota</taxon>
        <taxon>Cyanophyceae</taxon>
        <taxon>Nostocales</taxon>
        <taxon>Nodulariaceae</taxon>
        <taxon>Umezakia</taxon>
    </lineage>
</organism>
<evidence type="ECO:0000256" key="6">
    <source>
        <dbReference type="ARBA" id="ARBA00023012"/>
    </source>
</evidence>
<dbReference type="CDD" id="cd00082">
    <property type="entry name" value="HisKA"/>
    <property type="match status" value="1"/>
</dbReference>
<comment type="caution">
    <text evidence="12">The sequence shown here is derived from an EMBL/GenBank/DDBJ whole genome shotgun (WGS) entry which is preliminary data.</text>
</comment>
<dbReference type="PRINTS" id="PR00344">
    <property type="entry name" value="BCTRLSENSOR"/>
</dbReference>
<accession>A0AA43GZL9</accession>
<reference evidence="12 13" key="1">
    <citation type="journal article" date="2023" name="J. Phycol.">
        <title>Chrysosporum ovalisporum is synonymous with the true-branching cyanobacterium Umezakia natans (Nostocales/Aphanizomenonaceae).</title>
        <authorList>
            <person name="McGregor G.B."/>
            <person name="Sendall B.C."/>
            <person name="Niiyama Y."/>
            <person name="Tuji A."/>
            <person name="Willis A."/>
        </authorList>
    </citation>
    <scope>NUCLEOTIDE SEQUENCE [LARGE SCALE GENOMIC DNA]</scope>
    <source>
        <strain evidence="12 13">FSS-62</strain>
    </source>
</reference>
<dbReference type="InterPro" id="IPR001789">
    <property type="entry name" value="Sig_transdc_resp-reg_receiver"/>
</dbReference>
<evidence type="ECO:0000313" key="13">
    <source>
        <dbReference type="Proteomes" id="UP001159370"/>
    </source>
</evidence>
<dbReference type="PANTHER" id="PTHR43547:SF2">
    <property type="entry name" value="HYBRID SIGNAL TRANSDUCTION HISTIDINE KINASE C"/>
    <property type="match status" value="1"/>
</dbReference>
<feature type="domain" description="Response regulatory" evidence="11">
    <location>
        <begin position="14"/>
        <end position="130"/>
    </location>
</feature>
<dbReference type="InterPro" id="IPR004358">
    <property type="entry name" value="Sig_transdc_His_kin-like_C"/>
</dbReference>
<dbReference type="RefSeq" id="WP_280656240.1">
    <property type="nucleotide sequence ID" value="NZ_JANQDL010000070.1"/>
</dbReference>
<dbReference type="InterPro" id="IPR011006">
    <property type="entry name" value="CheY-like_superfamily"/>
</dbReference>
<dbReference type="InterPro" id="IPR036890">
    <property type="entry name" value="HATPase_C_sf"/>
</dbReference>
<name>A0AA43GZL9_9CYAN</name>
<keyword evidence="4" id="KW-0808">Transferase</keyword>
<feature type="coiled-coil region" evidence="9">
    <location>
        <begin position="132"/>
        <end position="170"/>
    </location>
</feature>
<dbReference type="AlphaFoldDB" id="A0AA43GZL9"/>
<dbReference type="PANTHER" id="PTHR43547">
    <property type="entry name" value="TWO-COMPONENT HISTIDINE KINASE"/>
    <property type="match status" value="1"/>
</dbReference>
<dbReference type="EC" id="2.7.13.3" evidence="2"/>
<dbReference type="InterPro" id="IPR003594">
    <property type="entry name" value="HATPase_dom"/>
</dbReference>
<dbReference type="Gene3D" id="1.10.287.130">
    <property type="match status" value="1"/>
</dbReference>
<evidence type="ECO:0000256" key="3">
    <source>
        <dbReference type="ARBA" id="ARBA00022553"/>
    </source>
</evidence>